<keyword evidence="6" id="KW-1185">Reference proteome</keyword>
<evidence type="ECO:0000259" key="3">
    <source>
        <dbReference type="Pfam" id="PF22942"/>
    </source>
</evidence>
<evidence type="ECO:0000259" key="4">
    <source>
        <dbReference type="Pfam" id="PF23232"/>
    </source>
</evidence>
<feature type="region of interest" description="Disordered" evidence="1">
    <location>
        <begin position="170"/>
        <end position="254"/>
    </location>
</feature>
<gene>
    <name evidence="5" type="ORF">OEA41_010363</name>
</gene>
<name>A0AAD9YYX4_9LECA</name>
<feature type="compositionally biased region" description="Polar residues" evidence="1">
    <location>
        <begin position="1"/>
        <end position="14"/>
    </location>
</feature>
<dbReference type="EMBL" id="JASNWA010000011">
    <property type="protein sequence ID" value="KAK3167237.1"/>
    <property type="molecule type" value="Genomic_DNA"/>
</dbReference>
<feature type="region of interest" description="Disordered" evidence="1">
    <location>
        <begin position="1"/>
        <end position="114"/>
    </location>
</feature>
<accession>A0AAD9YYX4</accession>
<dbReference type="AlphaFoldDB" id="A0AAD9YYX4"/>
<dbReference type="GO" id="GO:0016887">
    <property type="term" value="F:ATP hydrolysis activity"/>
    <property type="evidence" value="ECO:0007669"/>
    <property type="project" value="InterPro"/>
</dbReference>
<protein>
    <recommendedName>
        <fullName evidence="7">ATPase AAA-type core domain-containing protein</fullName>
    </recommendedName>
</protein>
<dbReference type="Pfam" id="PF22942">
    <property type="entry name" value="DUF7025"/>
    <property type="match status" value="1"/>
</dbReference>
<feature type="domain" description="DUF7025" evidence="3">
    <location>
        <begin position="420"/>
        <end position="515"/>
    </location>
</feature>
<comment type="caution">
    <text evidence="5">The sequence shown here is derived from an EMBL/GenBank/DDBJ whole genome shotgun (WGS) entry which is preliminary data.</text>
</comment>
<feature type="compositionally biased region" description="Basic and acidic residues" evidence="1">
    <location>
        <begin position="74"/>
        <end position="89"/>
    </location>
</feature>
<feature type="compositionally biased region" description="Basic and acidic residues" evidence="1">
    <location>
        <begin position="193"/>
        <end position="206"/>
    </location>
</feature>
<reference evidence="5" key="1">
    <citation type="submission" date="2022-11" db="EMBL/GenBank/DDBJ databases">
        <title>Chromosomal genome sequence assembly and mating type (MAT) locus characterization of the leprose asexual lichenized fungus Lepraria neglecta (Nyl.) Erichsen.</title>
        <authorList>
            <person name="Allen J.L."/>
            <person name="Pfeffer B."/>
        </authorList>
    </citation>
    <scope>NUCLEOTIDE SEQUENCE</scope>
    <source>
        <strain evidence="5">Allen 5258</strain>
    </source>
</reference>
<evidence type="ECO:0000313" key="5">
    <source>
        <dbReference type="EMBL" id="KAK3167237.1"/>
    </source>
</evidence>
<evidence type="ECO:0008006" key="7">
    <source>
        <dbReference type="Google" id="ProtNLM"/>
    </source>
</evidence>
<feature type="domain" description="ATPase AAA-type core" evidence="2">
    <location>
        <begin position="558"/>
        <end position="659"/>
    </location>
</feature>
<dbReference type="Gene3D" id="3.40.50.300">
    <property type="entry name" value="P-loop containing nucleotide triphosphate hydrolases"/>
    <property type="match status" value="1"/>
</dbReference>
<evidence type="ECO:0000259" key="2">
    <source>
        <dbReference type="Pfam" id="PF00004"/>
    </source>
</evidence>
<dbReference type="Pfam" id="PF23232">
    <property type="entry name" value="AAA_lid_13"/>
    <property type="match status" value="1"/>
</dbReference>
<proteinExistence type="predicted"/>
<dbReference type="PANTHER" id="PTHR46411">
    <property type="entry name" value="FAMILY ATPASE, PUTATIVE-RELATED"/>
    <property type="match status" value="1"/>
</dbReference>
<dbReference type="InterPro" id="IPR003959">
    <property type="entry name" value="ATPase_AAA_core"/>
</dbReference>
<evidence type="ECO:0000313" key="6">
    <source>
        <dbReference type="Proteomes" id="UP001276659"/>
    </source>
</evidence>
<feature type="compositionally biased region" description="Basic and acidic residues" evidence="1">
    <location>
        <begin position="170"/>
        <end position="184"/>
    </location>
</feature>
<feature type="compositionally biased region" description="Basic and acidic residues" evidence="1">
    <location>
        <begin position="243"/>
        <end position="254"/>
    </location>
</feature>
<feature type="compositionally biased region" description="Polar residues" evidence="1">
    <location>
        <begin position="31"/>
        <end position="44"/>
    </location>
</feature>
<dbReference type="SUPFAM" id="SSF52540">
    <property type="entry name" value="P-loop containing nucleoside triphosphate hydrolases"/>
    <property type="match status" value="1"/>
</dbReference>
<feature type="domain" description="AAA+ ATPase lid" evidence="4">
    <location>
        <begin position="664"/>
        <end position="788"/>
    </location>
</feature>
<dbReference type="InterPro" id="IPR056599">
    <property type="entry name" value="AAA_lid_fung"/>
</dbReference>
<organism evidence="5 6">
    <name type="scientific">Lepraria neglecta</name>
    <dbReference type="NCBI Taxonomy" id="209136"/>
    <lineage>
        <taxon>Eukaryota</taxon>
        <taxon>Fungi</taxon>
        <taxon>Dikarya</taxon>
        <taxon>Ascomycota</taxon>
        <taxon>Pezizomycotina</taxon>
        <taxon>Lecanoromycetes</taxon>
        <taxon>OSLEUM clade</taxon>
        <taxon>Lecanoromycetidae</taxon>
        <taxon>Lecanorales</taxon>
        <taxon>Lecanorineae</taxon>
        <taxon>Stereocaulaceae</taxon>
        <taxon>Lepraria</taxon>
    </lineage>
</organism>
<feature type="compositionally biased region" description="Basic residues" evidence="1">
    <location>
        <begin position="224"/>
        <end position="242"/>
    </location>
</feature>
<dbReference type="Proteomes" id="UP001276659">
    <property type="component" value="Unassembled WGS sequence"/>
</dbReference>
<dbReference type="PANTHER" id="PTHR46411:SF4">
    <property type="entry name" value="AAA+ ATPASE DOMAIN-CONTAINING PROTEIN"/>
    <property type="match status" value="1"/>
</dbReference>
<dbReference type="GO" id="GO:0005524">
    <property type="term" value="F:ATP binding"/>
    <property type="evidence" value="ECO:0007669"/>
    <property type="project" value="InterPro"/>
</dbReference>
<evidence type="ECO:0000256" key="1">
    <source>
        <dbReference type="SAM" id="MobiDB-lite"/>
    </source>
</evidence>
<dbReference type="Pfam" id="PF00004">
    <property type="entry name" value="AAA"/>
    <property type="match status" value="1"/>
</dbReference>
<sequence>MHSPTTGPNKNDQTGAGDDIRNQLPTPPNERGQNAAASKNISMQHNEEDESAAGESGVEGELLPQNPSTSKLETTNKEEYEDGTWDRNSVKGTTLPDAGIPLSKDDGAGDIGGANKEYTTARYESGVALEVENCATKDVMRDEVPKSLGSVPMCSVRKIIASGVTTIEFSAEKPRQERSGDEHNAVPGQIAGDDDHLSGTDAHSSDADTDDESTASQRNLAKTLPRRRRQIGSSLARRRAKNNAKDGGRAVSAERPRYKLDPLYVLELRDNDGEVVYRTESTKPVNKKPPPSDSSNVLEVIRIIKSRTRVSSYAPERDKKRMFENGYASSPELHILSPFLVNALHEVATYFPERINDGKMRLPHPYALLSHHRKELEEFKTQNPMDLSDDDVEERNKHIDCALNFVNMEHNENLRAEDVRHARDLPVATFKNYWMLLKPGTMVYRSQYGTSSCYIVQSVTGGVEDERLEQYTISLWNLNYNGRSFGRCSEVAFLKPFDGERVITTLPMYPMRFHEDKEGELPLKERLIARGRKFMSLTKPSYCNYQGQTLTSPKRTCVAEYTQRPLLSITPGDIGTEPAVVEQALAKFFRLGELWGAILLLDEADVYLESRNERDLTRNSLVSVFLRALEYYQGILFLTTNRVGSFDEAFASRIHVSIHYGDLGAEGRQTIWENLFDDLESDRPEARIEYSARSYVREDAALQALEWNGRQIRNAFRTAVSLAEYEAAEAKSNPNSCKHCKQPGHTPDICWIKHPETKGKKIFIKHQHLKSVTEMSSRFKDYLESTKDAKDSKLAKLSHMRDDNFVDGQARRGLVERGPKK</sequence>
<dbReference type="InterPro" id="IPR054289">
    <property type="entry name" value="DUF7025"/>
</dbReference>
<dbReference type="InterPro" id="IPR027417">
    <property type="entry name" value="P-loop_NTPase"/>
</dbReference>